<evidence type="ECO:0000313" key="7">
    <source>
        <dbReference type="EMBL" id="OGK01587.1"/>
    </source>
</evidence>
<dbReference type="EMBL" id="MFYX01000123">
    <property type="protein sequence ID" value="OGK01587.1"/>
    <property type="molecule type" value="Genomic_DNA"/>
</dbReference>
<protein>
    <recommendedName>
        <fullName evidence="6">Glycosyl transferase family 28 C-terminal domain-containing protein</fullName>
    </recommendedName>
</protein>
<dbReference type="Pfam" id="PF04101">
    <property type="entry name" value="Glyco_tran_28_C"/>
    <property type="match status" value="1"/>
</dbReference>
<gene>
    <name evidence="7" type="ORF">A2519_05960</name>
</gene>
<comment type="similarity">
    <text evidence="2">Belongs to the glycosyltransferase 28 family.</text>
</comment>
<evidence type="ECO:0000256" key="3">
    <source>
        <dbReference type="ARBA" id="ARBA00022676"/>
    </source>
</evidence>
<dbReference type="GO" id="GO:0006488">
    <property type="term" value="P:dolichol-linked oligosaccharide biosynthetic process"/>
    <property type="evidence" value="ECO:0007669"/>
    <property type="project" value="InterPro"/>
</dbReference>
<keyword evidence="4" id="KW-0808">Transferase</keyword>
<dbReference type="AlphaFoldDB" id="A0A1F7F4X6"/>
<comment type="subcellular location">
    <subcellularLocation>
        <location evidence="1">Endoplasmic reticulum</location>
    </subcellularLocation>
</comment>
<organism evidence="7 8">
    <name type="scientific">Candidatus Raymondbacteria bacterium RIFOXYD12_FULL_49_13</name>
    <dbReference type="NCBI Taxonomy" id="1817890"/>
    <lineage>
        <taxon>Bacteria</taxon>
        <taxon>Raymondiibacteriota</taxon>
    </lineage>
</organism>
<evidence type="ECO:0000256" key="4">
    <source>
        <dbReference type="ARBA" id="ARBA00022679"/>
    </source>
</evidence>
<evidence type="ECO:0000259" key="6">
    <source>
        <dbReference type="Pfam" id="PF04101"/>
    </source>
</evidence>
<dbReference type="PANTHER" id="PTHR12867:SF6">
    <property type="entry name" value="N-ACETYLGLUCOSAMINYLDIPHOSPHODOLICHOL N-ACETYLGLUCOSAMINYLTRANSFERASE"/>
    <property type="match status" value="1"/>
</dbReference>
<keyword evidence="3" id="KW-0328">Glycosyltransferase</keyword>
<comment type="caution">
    <text evidence="7">The sequence shown here is derived from an EMBL/GenBank/DDBJ whole genome shotgun (WGS) entry which is preliminary data.</text>
</comment>
<dbReference type="Gene3D" id="3.40.50.2000">
    <property type="entry name" value="Glycogen Phosphorylase B"/>
    <property type="match status" value="1"/>
</dbReference>
<reference evidence="7 8" key="1">
    <citation type="journal article" date="2016" name="Nat. Commun.">
        <title>Thousands of microbial genomes shed light on interconnected biogeochemical processes in an aquifer system.</title>
        <authorList>
            <person name="Anantharaman K."/>
            <person name="Brown C.T."/>
            <person name="Hug L.A."/>
            <person name="Sharon I."/>
            <person name="Castelle C.J."/>
            <person name="Probst A.J."/>
            <person name="Thomas B.C."/>
            <person name="Singh A."/>
            <person name="Wilkins M.J."/>
            <person name="Karaoz U."/>
            <person name="Brodie E.L."/>
            <person name="Williams K.H."/>
            <person name="Hubbard S.S."/>
            <person name="Banfield J.F."/>
        </authorList>
    </citation>
    <scope>NUCLEOTIDE SEQUENCE [LARGE SCALE GENOMIC DNA]</scope>
</reference>
<evidence type="ECO:0000256" key="2">
    <source>
        <dbReference type="ARBA" id="ARBA00006962"/>
    </source>
</evidence>
<dbReference type="GO" id="GO:0016758">
    <property type="term" value="F:hexosyltransferase activity"/>
    <property type="evidence" value="ECO:0007669"/>
    <property type="project" value="InterPro"/>
</dbReference>
<evidence type="ECO:0000256" key="5">
    <source>
        <dbReference type="ARBA" id="ARBA00022824"/>
    </source>
</evidence>
<keyword evidence="5" id="KW-0256">Endoplasmic reticulum</keyword>
<evidence type="ECO:0000313" key="8">
    <source>
        <dbReference type="Proteomes" id="UP000179243"/>
    </source>
</evidence>
<dbReference type="Proteomes" id="UP000179243">
    <property type="component" value="Unassembled WGS sequence"/>
</dbReference>
<feature type="domain" description="Glycosyl transferase family 28 C-terminal" evidence="6">
    <location>
        <begin position="3"/>
        <end position="120"/>
    </location>
</feature>
<dbReference type="PANTHER" id="PTHR12867">
    <property type="entry name" value="GLYCOSYL TRANSFERASE-RELATED"/>
    <property type="match status" value="1"/>
</dbReference>
<accession>A0A1F7F4X6</accession>
<evidence type="ECO:0000256" key="1">
    <source>
        <dbReference type="ARBA" id="ARBA00004240"/>
    </source>
</evidence>
<dbReference type="SUPFAM" id="SSF53756">
    <property type="entry name" value="UDP-Glycosyltransferase/glycogen phosphorylase"/>
    <property type="match status" value="1"/>
</dbReference>
<dbReference type="InterPro" id="IPR007235">
    <property type="entry name" value="Glyco_trans_28_C"/>
</dbReference>
<dbReference type="InterPro" id="IPR039042">
    <property type="entry name" value="Alg13-like"/>
</dbReference>
<proteinExistence type="inferred from homology"/>
<sequence length="165" mass="18347">MLILTIVGSGKWQFDRLLRAMDEIASETPHKVICQTGFSHYTPKQCEWFTFKPYEQLIAHYREADLVVAHASAGPRIYAVKFGKPIIIMPRDNTLGENLDGHQLEVAAAIKKENYPTQKVIYSADELPAAIEMFACPGIPHKAPDTGLSRLISALRQEIGLQGGN</sequence>
<name>A0A1F7F4X6_UNCRA</name>